<evidence type="ECO:0000256" key="4">
    <source>
        <dbReference type="ARBA" id="ARBA00023004"/>
    </source>
</evidence>
<name>A0A0N4UM28_DRAME</name>
<dbReference type="Pfam" id="PF00067">
    <property type="entry name" value="p450"/>
    <property type="match status" value="1"/>
</dbReference>
<keyword evidence="5 7" id="KW-0503">Monooxygenase</keyword>
<dbReference type="GO" id="GO:0005506">
    <property type="term" value="F:iron ion binding"/>
    <property type="evidence" value="ECO:0007669"/>
    <property type="project" value="InterPro"/>
</dbReference>
<dbReference type="CDD" id="cd20628">
    <property type="entry name" value="CYP4"/>
    <property type="match status" value="1"/>
</dbReference>
<dbReference type="GO" id="GO:0004497">
    <property type="term" value="F:monooxygenase activity"/>
    <property type="evidence" value="ECO:0007669"/>
    <property type="project" value="UniProtKB-KW"/>
</dbReference>
<feature type="binding site" description="axial binding residue" evidence="6">
    <location>
        <position position="463"/>
    </location>
    <ligand>
        <name>heme</name>
        <dbReference type="ChEBI" id="CHEBI:30413"/>
    </ligand>
    <ligandPart>
        <name>Fe</name>
        <dbReference type="ChEBI" id="CHEBI:18248"/>
    </ligandPart>
</feature>
<dbReference type="AlphaFoldDB" id="A0A0N4UM28"/>
<dbReference type="InterPro" id="IPR017972">
    <property type="entry name" value="Cyt_P450_CS"/>
</dbReference>
<dbReference type="GO" id="GO:0020037">
    <property type="term" value="F:heme binding"/>
    <property type="evidence" value="ECO:0007669"/>
    <property type="project" value="InterPro"/>
</dbReference>
<gene>
    <name evidence="8" type="ORF">DME_LOCUS2726</name>
</gene>
<evidence type="ECO:0000256" key="5">
    <source>
        <dbReference type="ARBA" id="ARBA00023033"/>
    </source>
</evidence>
<evidence type="ECO:0000256" key="6">
    <source>
        <dbReference type="PIRSR" id="PIRSR602401-1"/>
    </source>
</evidence>
<evidence type="ECO:0000256" key="2">
    <source>
        <dbReference type="ARBA" id="ARBA00010617"/>
    </source>
</evidence>
<protein>
    <submittedName>
        <fullName evidence="11">Cytochrome P450</fullName>
    </submittedName>
</protein>
<dbReference type="OrthoDB" id="1470350at2759"/>
<evidence type="ECO:0000256" key="1">
    <source>
        <dbReference type="ARBA" id="ARBA00001971"/>
    </source>
</evidence>
<evidence type="ECO:0000256" key="3">
    <source>
        <dbReference type="ARBA" id="ARBA00022617"/>
    </source>
</evidence>
<keyword evidence="4 6" id="KW-0408">Iron</keyword>
<evidence type="ECO:0000313" key="10">
    <source>
        <dbReference type="Proteomes" id="UP000274756"/>
    </source>
</evidence>
<evidence type="ECO:0000313" key="8">
    <source>
        <dbReference type="EMBL" id="VDN52753.1"/>
    </source>
</evidence>
<evidence type="ECO:0000313" key="11">
    <source>
        <dbReference type="WBParaSite" id="DME_0000888001-mRNA-1"/>
    </source>
</evidence>
<evidence type="ECO:0000256" key="7">
    <source>
        <dbReference type="RuleBase" id="RU000461"/>
    </source>
</evidence>
<dbReference type="InterPro" id="IPR002401">
    <property type="entry name" value="Cyt_P450_E_grp-I"/>
</dbReference>
<dbReference type="PANTHER" id="PTHR24291:SF146">
    <property type="entry name" value="CYTOCHROME P450"/>
    <property type="match status" value="1"/>
</dbReference>
<proteinExistence type="inferred from homology"/>
<dbReference type="Proteomes" id="UP000274756">
    <property type="component" value="Unassembled WGS sequence"/>
</dbReference>
<keyword evidence="10" id="KW-1185">Reference proteome</keyword>
<keyword evidence="6 7" id="KW-0479">Metal-binding</keyword>
<dbReference type="SUPFAM" id="SSF48264">
    <property type="entry name" value="Cytochrome P450"/>
    <property type="match status" value="1"/>
</dbReference>
<dbReference type="WBParaSite" id="DME_0000888001-mRNA-1">
    <property type="protein sequence ID" value="DME_0000888001-mRNA-1"/>
    <property type="gene ID" value="DME_0000888001"/>
</dbReference>
<dbReference type="PANTHER" id="PTHR24291">
    <property type="entry name" value="CYTOCHROME P450 FAMILY 4"/>
    <property type="match status" value="1"/>
</dbReference>
<dbReference type="PRINTS" id="PR00463">
    <property type="entry name" value="EP450I"/>
</dbReference>
<keyword evidence="3 6" id="KW-0349">Heme</keyword>
<sequence>MNGILLIIFAIIFCFLYRNRIMKYLKDRWEFVTTINQIPGIDIWSLLKEFLKTTLDSKEFTYQLEALFRKYAYRHDHGMIRVWLGFTPFIIMTRSKSAKFILESTSLIDKPKEYDVFKRLVGDGMLSSSGQTWFKARRMLTPAFHFNILNKYIEVFNEQSKVLIGELEKHCGTNETFDILPYLRRYGMDTIAGKEIFIFTKTAMGVSIHAQANHNQDYYHSLRKALNLMWAKIRYPWFWFPPVRWIYGFDRKLDYYCNRCKDLTREIIALKKKDWEAYDHQPSFEELSTSGRKKLDFMDLLFSIRDEYGLTDEDIRGQVDMFMAAGSDAVTAQIGFNLFALGHRQHFQDKVYHELKDVLGETERDITTDDLSHLKYLYQVICETGRYTPNVVMIGRQVTEDIEICGYKIPKGAVCALSPFAIMRDPQHYENPEVFNPAHFDPEKVMNRDPFAFIPFSAGIRNCIGHRFAILEMQITIAAILRKYRVISMLPEEENRAIPEFSLKPSRGFPVRLEGR</sequence>
<comment type="similarity">
    <text evidence="2 7">Belongs to the cytochrome P450 family.</text>
</comment>
<dbReference type="EMBL" id="UYYG01000077">
    <property type="protein sequence ID" value="VDN52753.1"/>
    <property type="molecule type" value="Genomic_DNA"/>
</dbReference>
<dbReference type="Proteomes" id="UP000038040">
    <property type="component" value="Unplaced"/>
</dbReference>
<comment type="cofactor">
    <cofactor evidence="1 6">
        <name>heme</name>
        <dbReference type="ChEBI" id="CHEBI:30413"/>
    </cofactor>
</comment>
<reference evidence="8 10" key="2">
    <citation type="submission" date="2018-11" db="EMBL/GenBank/DDBJ databases">
        <authorList>
            <consortium name="Pathogen Informatics"/>
        </authorList>
    </citation>
    <scope>NUCLEOTIDE SEQUENCE [LARGE SCALE GENOMIC DNA]</scope>
</reference>
<keyword evidence="7" id="KW-0560">Oxidoreductase</keyword>
<dbReference type="InterPro" id="IPR050196">
    <property type="entry name" value="Cytochrome_P450_Monoox"/>
</dbReference>
<dbReference type="GO" id="GO:0016705">
    <property type="term" value="F:oxidoreductase activity, acting on paired donors, with incorporation or reduction of molecular oxygen"/>
    <property type="evidence" value="ECO:0007669"/>
    <property type="project" value="InterPro"/>
</dbReference>
<dbReference type="InterPro" id="IPR001128">
    <property type="entry name" value="Cyt_P450"/>
</dbReference>
<accession>A0A0N4UM28</accession>
<dbReference type="PROSITE" id="PS00086">
    <property type="entry name" value="CYTOCHROME_P450"/>
    <property type="match status" value="1"/>
</dbReference>
<organism evidence="9 11">
    <name type="scientific">Dracunculus medinensis</name>
    <name type="common">Guinea worm</name>
    <dbReference type="NCBI Taxonomy" id="318479"/>
    <lineage>
        <taxon>Eukaryota</taxon>
        <taxon>Metazoa</taxon>
        <taxon>Ecdysozoa</taxon>
        <taxon>Nematoda</taxon>
        <taxon>Chromadorea</taxon>
        <taxon>Rhabditida</taxon>
        <taxon>Spirurina</taxon>
        <taxon>Dracunculoidea</taxon>
        <taxon>Dracunculidae</taxon>
        <taxon>Dracunculus</taxon>
    </lineage>
</organism>
<dbReference type="Gene3D" id="1.10.630.10">
    <property type="entry name" value="Cytochrome P450"/>
    <property type="match status" value="1"/>
</dbReference>
<dbReference type="PRINTS" id="PR00385">
    <property type="entry name" value="P450"/>
</dbReference>
<dbReference type="STRING" id="318479.A0A0N4UM28"/>
<reference evidence="11" key="1">
    <citation type="submission" date="2017-02" db="UniProtKB">
        <authorList>
            <consortium name="WormBaseParasite"/>
        </authorList>
    </citation>
    <scope>IDENTIFICATION</scope>
</reference>
<evidence type="ECO:0000313" key="9">
    <source>
        <dbReference type="Proteomes" id="UP000038040"/>
    </source>
</evidence>
<dbReference type="InterPro" id="IPR036396">
    <property type="entry name" value="Cyt_P450_sf"/>
</dbReference>